<feature type="transmembrane region" description="Helical" evidence="1">
    <location>
        <begin position="246"/>
        <end position="266"/>
    </location>
</feature>
<sequence>MEQERRKTIIKEIEHWQRSKLLPDHYCDFLLNLYLDDPTQRPPSGLTGKAASALQRSKGKHWFLFFGLISLICFVALYFNFFHPAMQITILSIFFVLFMVLGQRIRTRNEAAGLALISVGMVIMLLGGLYMLELHQLSEWGWKTGYLALCALFWIGYGIGARIALLHLCGWIGAIMVYALLLSRSADQPAWYDIQLFWVPASFLFGWLSWFVHRWSKQAAAVIFLTSALLWLMPEVYNAFLTSEAQWLQVQLISKITIGGILLFSLRKKWIAWVA</sequence>
<feature type="transmembrane region" description="Helical" evidence="1">
    <location>
        <begin position="62"/>
        <end position="79"/>
    </location>
</feature>
<feature type="transmembrane region" description="Helical" evidence="1">
    <location>
        <begin position="219"/>
        <end position="240"/>
    </location>
</feature>
<keyword evidence="1" id="KW-0472">Membrane</keyword>
<protein>
    <recommendedName>
        <fullName evidence="4">DUF2157 domain-containing protein</fullName>
    </recommendedName>
</protein>
<evidence type="ECO:0000313" key="2">
    <source>
        <dbReference type="EMBL" id="GGG10538.1"/>
    </source>
</evidence>
<proteinExistence type="predicted"/>
<evidence type="ECO:0000313" key="3">
    <source>
        <dbReference type="Proteomes" id="UP000644756"/>
    </source>
</evidence>
<keyword evidence="1" id="KW-1133">Transmembrane helix</keyword>
<evidence type="ECO:0008006" key="4">
    <source>
        <dbReference type="Google" id="ProtNLM"/>
    </source>
</evidence>
<organism evidence="2 3">
    <name type="scientific">Paenibacillus abyssi</name>
    <dbReference type="NCBI Taxonomy" id="1340531"/>
    <lineage>
        <taxon>Bacteria</taxon>
        <taxon>Bacillati</taxon>
        <taxon>Bacillota</taxon>
        <taxon>Bacilli</taxon>
        <taxon>Bacillales</taxon>
        <taxon>Paenibacillaceae</taxon>
        <taxon>Paenibacillus</taxon>
    </lineage>
</organism>
<dbReference type="RefSeq" id="WP_188531807.1">
    <property type="nucleotide sequence ID" value="NZ_BMGR01000009.1"/>
</dbReference>
<keyword evidence="3" id="KW-1185">Reference proteome</keyword>
<reference evidence="2" key="2">
    <citation type="submission" date="2020-09" db="EMBL/GenBank/DDBJ databases">
        <authorList>
            <person name="Sun Q."/>
            <person name="Zhou Y."/>
        </authorList>
    </citation>
    <scope>NUCLEOTIDE SEQUENCE</scope>
    <source>
        <strain evidence="2">CGMCC 1.12987</strain>
    </source>
</reference>
<dbReference type="Proteomes" id="UP000644756">
    <property type="component" value="Unassembled WGS sequence"/>
</dbReference>
<gene>
    <name evidence="2" type="ORF">GCM10010916_29270</name>
</gene>
<keyword evidence="1" id="KW-0812">Transmembrane</keyword>
<name>A0A917D348_9BACL</name>
<evidence type="ECO:0000256" key="1">
    <source>
        <dbReference type="SAM" id="Phobius"/>
    </source>
</evidence>
<feature type="transmembrane region" description="Helical" evidence="1">
    <location>
        <begin position="194"/>
        <end position="212"/>
    </location>
</feature>
<comment type="caution">
    <text evidence="2">The sequence shown here is derived from an EMBL/GenBank/DDBJ whole genome shotgun (WGS) entry which is preliminary data.</text>
</comment>
<dbReference type="EMBL" id="BMGR01000009">
    <property type="protein sequence ID" value="GGG10538.1"/>
    <property type="molecule type" value="Genomic_DNA"/>
</dbReference>
<dbReference type="AlphaFoldDB" id="A0A917D348"/>
<feature type="transmembrane region" description="Helical" evidence="1">
    <location>
        <begin position="164"/>
        <end position="182"/>
    </location>
</feature>
<reference evidence="2" key="1">
    <citation type="journal article" date="2014" name="Int. J. Syst. Evol. Microbiol.">
        <title>Complete genome sequence of Corynebacterium casei LMG S-19264T (=DSM 44701T), isolated from a smear-ripened cheese.</title>
        <authorList>
            <consortium name="US DOE Joint Genome Institute (JGI-PGF)"/>
            <person name="Walter F."/>
            <person name="Albersmeier A."/>
            <person name="Kalinowski J."/>
            <person name="Ruckert C."/>
        </authorList>
    </citation>
    <scope>NUCLEOTIDE SEQUENCE</scope>
    <source>
        <strain evidence="2">CGMCC 1.12987</strain>
    </source>
</reference>
<feature type="transmembrane region" description="Helical" evidence="1">
    <location>
        <begin position="140"/>
        <end position="157"/>
    </location>
</feature>
<feature type="transmembrane region" description="Helical" evidence="1">
    <location>
        <begin position="85"/>
        <end position="102"/>
    </location>
</feature>
<feature type="transmembrane region" description="Helical" evidence="1">
    <location>
        <begin position="114"/>
        <end position="134"/>
    </location>
</feature>
<accession>A0A917D348</accession>